<comment type="function">
    <text evidence="2">Component of the dihydroxyacetone kinase complex, which is responsible for the phosphoenolpyruvate (PEP)-dependent phosphorylation of dihydroxyacetone. DhaM serves as the phosphoryl donor. Is phosphorylated by phosphoenolpyruvate in an EI- and HPr-dependent reaction, and a phosphorelay system on histidine residues finally leads to phosphoryl transfer to DhaL and dihydroxyacetone.</text>
</comment>
<dbReference type="InterPro" id="IPR036662">
    <property type="entry name" value="PTS_EIIA_man-typ_sf"/>
</dbReference>
<comment type="subunit">
    <text evidence="7">Homodimer. The dihydroxyacetone kinase complex is composed of a homodimer of DhaM, a homodimer of DhaK and the subunit DhaL.</text>
</comment>
<evidence type="ECO:0000256" key="4">
    <source>
        <dbReference type="ARBA" id="ARBA00012095"/>
    </source>
</evidence>
<dbReference type="Gene3D" id="3.40.50.510">
    <property type="entry name" value="Phosphotransferase system, mannose-type IIA component"/>
    <property type="match status" value="1"/>
</dbReference>
<dbReference type="PROSITE" id="PS00369">
    <property type="entry name" value="PTS_HPR_HIS"/>
    <property type="match status" value="1"/>
</dbReference>
<dbReference type="PROSITE" id="PS51096">
    <property type="entry name" value="PTS_EIIA_TYPE_4"/>
    <property type="match status" value="1"/>
</dbReference>
<evidence type="ECO:0000313" key="10">
    <source>
        <dbReference type="EMBL" id="MBM7813194.1"/>
    </source>
</evidence>
<dbReference type="PROSITE" id="PS51350">
    <property type="entry name" value="PTS_HPR_DOM"/>
    <property type="match status" value="1"/>
</dbReference>
<dbReference type="SUPFAM" id="SSF53062">
    <property type="entry name" value="PTS system fructose IIA component-like"/>
    <property type="match status" value="1"/>
</dbReference>
<evidence type="ECO:0000313" key="11">
    <source>
        <dbReference type="Proteomes" id="UP001195724"/>
    </source>
</evidence>
<evidence type="ECO:0000256" key="2">
    <source>
        <dbReference type="ARBA" id="ARBA00002788"/>
    </source>
</evidence>
<keyword evidence="11" id="KW-1185">Reference proteome</keyword>
<dbReference type="InterPro" id="IPR000032">
    <property type="entry name" value="HPr-like"/>
</dbReference>
<dbReference type="RefSeq" id="WP_307819774.1">
    <property type="nucleotide sequence ID" value="NZ_JAFBCL010000001.1"/>
</dbReference>
<feature type="domain" description="HPr" evidence="9">
    <location>
        <begin position="208"/>
        <end position="294"/>
    </location>
</feature>
<protein>
    <recommendedName>
        <fullName evidence="5">Phosphocarrier protein HPr</fullName>
        <ecNumber evidence="4">2.7.1.121</ecNumber>
    </recommendedName>
</protein>
<evidence type="ECO:0000256" key="5">
    <source>
        <dbReference type="ARBA" id="ARBA00020422"/>
    </source>
</evidence>
<dbReference type="EMBL" id="JAFBCL010000001">
    <property type="protein sequence ID" value="MBM7813194.1"/>
    <property type="molecule type" value="Genomic_DNA"/>
</dbReference>
<dbReference type="NCBIfam" id="TIGR01003">
    <property type="entry name" value="PTS_HPr_family"/>
    <property type="match status" value="1"/>
</dbReference>
<accession>A0ABS2SC42</accession>
<sequence>MIGLVVVSHSRALADGVAELAGQMAPDVAVVPSGGDGAGGLGTDYPAVAEAVARADSGSGVVVLFDLGSARMVAEMAAEEAAGEVLVVDAPLVEGAVAAAVAAQGGAGLDRVAAAAAAAASAAAPVADPGADAAAAAAAAAGAGVAAVGAAAAADAAAGTAAAAGADAAAAAGAGVAAVGAAAAADAAAGAGAGAAGRAAGDPSTQDGVREEVLLANEVGLHARPAALLARSLAGLDARVVVRYGGREADAASVLALMGLGAPGGSRVEVVATGPDAAEAVRRVGALAARHFDE</sequence>
<evidence type="ECO:0000256" key="1">
    <source>
        <dbReference type="ARBA" id="ARBA00001113"/>
    </source>
</evidence>
<dbReference type="PANTHER" id="PTHR38594">
    <property type="entry name" value="PEP-DEPENDENT DIHYDROXYACETONE KINASE, PHOSPHORYL DONOR SUBUNIT DHAM"/>
    <property type="match status" value="1"/>
</dbReference>
<dbReference type="PANTHER" id="PTHR38594:SF1">
    <property type="entry name" value="PEP-DEPENDENT DIHYDROXYACETONE KINASE, PHOSPHORYL DONOR SUBUNIT DHAM"/>
    <property type="match status" value="1"/>
</dbReference>
<comment type="caution">
    <text evidence="10">The sequence shown here is derived from an EMBL/GenBank/DDBJ whole genome shotgun (WGS) entry which is preliminary data.</text>
</comment>
<dbReference type="InterPro" id="IPR035895">
    <property type="entry name" value="HPr-like_sf"/>
</dbReference>
<evidence type="ECO:0000256" key="7">
    <source>
        <dbReference type="ARBA" id="ARBA00046577"/>
    </source>
</evidence>
<name>A0ABS2SC42_9PSEU</name>
<comment type="function">
    <text evidence="3">General (non sugar-specific) component of the phosphoenolpyruvate-dependent sugar phosphotransferase system (sugar PTS). This major carbohydrate active-transport system catalyzes the phosphorylation of incoming sugar substrates concomitantly with their translocation across the cell membrane. The phosphoryl group from phosphoenolpyruvate (PEP) is transferred to the phosphoryl carrier protein HPr by enzyme I. Phospho-HPr then transfers it to the PTS EIIA domain.</text>
</comment>
<comment type="catalytic activity">
    <reaction evidence="1">
        <text>dihydroxyacetone + phosphoenolpyruvate = dihydroxyacetone phosphate + pyruvate</text>
        <dbReference type="Rhea" id="RHEA:18381"/>
        <dbReference type="ChEBI" id="CHEBI:15361"/>
        <dbReference type="ChEBI" id="CHEBI:16016"/>
        <dbReference type="ChEBI" id="CHEBI:57642"/>
        <dbReference type="ChEBI" id="CHEBI:58702"/>
        <dbReference type="EC" id="2.7.1.121"/>
    </reaction>
</comment>
<dbReference type="EC" id="2.7.1.121" evidence="4"/>
<dbReference type="Pfam" id="PF00381">
    <property type="entry name" value="PTS-HPr"/>
    <property type="match status" value="1"/>
</dbReference>
<feature type="domain" description="PTS EIIA type-4" evidence="8">
    <location>
        <begin position="1"/>
        <end position="126"/>
    </location>
</feature>
<reference evidence="10 11" key="1">
    <citation type="submission" date="2021-01" db="EMBL/GenBank/DDBJ databases">
        <title>Sequencing the genomes of 1000 actinobacteria strains.</title>
        <authorList>
            <person name="Klenk H.-P."/>
        </authorList>
    </citation>
    <scope>NUCLEOTIDE SEQUENCE [LARGE SCALE GENOMIC DNA]</scope>
    <source>
        <strain evidence="10 11">DSM 44581</strain>
    </source>
</reference>
<gene>
    <name evidence="10" type="ORF">JOE68_004059</name>
</gene>
<dbReference type="Proteomes" id="UP001195724">
    <property type="component" value="Unassembled WGS sequence"/>
</dbReference>
<evidence type="ECO:0000256" key="6">
    <source>
        <dbReference type="ARBA" id="ARBA00022679"/>
    </source>
</evidence>
<dbReference type="PRINTS" id="PR00107">
    <property type="entry name" value="PHOSPHOCPHPR"/>
</dbReference>
<dbReference type="NCBIfam" id="TIGR02364">
    <property type="entry name" value="dha_pts"/>
    <property type="match status" value="1"/>
</dbReference>
<dbReference type="CDD" id="cd00367">
    <property type="entry name" value="PTS-HPr_like"/>
    <property type="match status" value="1"/>
</dbReference>
<organism evidence="10 11">
    <name type="scientific">Saccharothrix algeriensis</name>
    <dbReference type="NCBI Taxonomy" id="173560"/>
    <lineage>
        <taxon>Bacteria</taxon>
        <taxon>Bacillati</taxon>
        <taxon>Actinomycetota</taxon>
        <taxon>Actinomycetes</taxon>
        <taxon>Pseudonocardiales</taxon>
        <taxon>Pseudonocardiaceae</taxon>
        <taxon>Saccharothrix</taxon>
    </lineage>
</organism>
<dbReference type="InterPro" id="IPR039643">
    <property type="entry name" value="DhaM"/>
</dbReference>
<dbReference type="Gene3D" id="3.30.1340.10">
    <property type="entry name" value="HPr-like"/>
    <property type="match status" value="1"/>
</dbReference>
<evidence type="ECO:0000256" key="3">
    <source>
        <dbReference type="ARBA" id="ARBA00003681"/>
    </source>
</evidence>
<dbReference type="SUPFAM" id="SSF55594">
    <property type="entry name" value="HPr-like"/>
    <property type="match status" value="1"/>
</dbReference>
<proteinExistence type="predicted"/>
<keyword evidence="6" id="KW-0808">Transferase</keyword>
<dbReference type="Pfam" id="PF03610">
    <property type="entry name" value="EIIA-man"/>
    <property type="match status" value="1"/>
</dbReference>
<dbReference type="InterPro" id="IPR004701">
    <property type="entry name" value="PTS_EIIA_man-typ"/>
</dbReference>
<dbReference type="InterPro" id="IPR001020">
    <property type="entry name" value="PTS_HPr_His_P_site"/>
</dbReference>
<evidence type="ECO:0000259" key="9">
    <source>
        <dbReference type="PROSITE" id="PS51350"/>
    </source>
</evidence>
<evidence type="ECO:0000259" key="8">
    <source>
        <dbReference type="PROSITE" id="PS51096"/>
    </source>
</evidence>
<dbReference type="InterPro" id="IPR012844">
    <property type="entry name" value="DhaM_N"/>
</dbReference>